<name>A0A0W1A988_9GAMM</name>
<protein>
    <recommendedName>
        <fullName evidence="1">DUF4124 domain-containing protein</fullName>
    </recommendedName>
</protein>
<evidence type="ECO:0000313" key="3">
    <source>
        <dbReference type="Proteomes" id="UP000054662"/>
    </source>
</evidence>
<sequence length="118" mass="12769">MSLRALIHKLVIGVFTSVLLVVPLFTYAKSGCCSHHGGVAGCNSSTGFYRCSDGTDSPSCTCGYSTQNNSIKYNLFNTNTNTNTNISAPVSAITIGDMTIYKWTDKKGVVHYSDQPFR</sequence>
<evidence type="ECO:0000259" key="1">
    <source>
        <dbReference type="Pfam" id="PF13511"/>
    </source>
</evidence>
<reference evidence="2 3" key="1">
    <citation type="submission" date="2015-11" db="EMBL/GenBank/DDBJ databases">
        <title>Genomic analysis of 38 Legionella species identifies large and diverse effector repertoires.</title>
        <authorList>
            <person name="Burstein D."/>
            <person name="Amaro F."/>
            <person name="Zusman T."/>
            <person name="Lifshitz Z."/>
            <person name="Cohen O."/>
            <person name="Gilbert J.A."/>
            <person name="Pupko T."/>
            <person name="Shuman H.A."/>
            <person name="Segal G."/>
        </authorList>
    </citation>
    <scope>NUCLEOTIDE SEQUENCE [LARGE SCALE GENOMIC DNA]</scope>
    <source>
        <strain evidence="2 3">ATCC 49508</strain>
    </source>
</reference>
<comment type="caution">
    <text evidence="2">The sequence shown here is derived from an EMBL/GenBank/DDBJ whole genome shotgun (WGS) entry which is preliminary data.</text>
</comment>
<feature type="domain" description="DUF4124" evidence="1">
    <location>
        <begin position="99"/>
        <end position="116"/>
    </location>
</feature>
<proteinExistence type="predicted"/>
<keyword evidence="3" id="KW-1185">Reference proteome</keyword>
<dbReference type="Proteomes" id="UP000054662">
    <property type="component" value="Unassembled WGS sequence"/>
</dbReference>
<dbReference type="EMBL" id="LNZC01000022">
    <property type="protein sequence ID" value="KTD77925.1"/>
    <property type="molecule type" value="Genomic_DNA"/>
</dbReference>
<dbReference type="OrthoDB" id="5653475at2"/>
<accession>A0A0W1A988</accession>
<gene>
    <name evidence="2" type="ORF">Lwor_1807</name>
</gene>
<dbReference type="InterPro" id="IPR025392">
    <property type="entry name" value="DUF4124"/>
</dbReference>
<evidence type="ECO:0000313" key="2">
    <source>
        <dbReference type="EMBL" id="KTD77925.1"/>
    </source>
</evidence>
<dbReference type="PATRIC" id="fig|45076.6.peg.1962"/>
<organism evidence="2 3">
    <name type="scientific">Legionella worsleiensis</name>
    <dbReference type="NCBI Taxonomy" id="45076"/>
    <lineage>
        <taxon>Bacteria</taxon>
        <taxon>Pseudomonadati</taxon>
        <taxon>Pseudomonadota</taxon>
        <taxon>Gammaproteobacteria</taxon>
        <taxon>Legionellales</taxon>
        <taxon>Legionellaceae</taxon>
        <taxon>Legionella</taxon>
    </lineage>
</organism>
<dbReference type="AlphaFoldDB" id="A0A0W1A988"/>
<dbReference type="Pfam" id="PF13511">
    <property type="entry name" value="DUF4124"/>
    <property type="match status" value="1"/>
</dbReference>